<evidence type="ECO:0000259" key="4">
    <source>
        <dbReference type="Pfam" id="PF03807"/>
    </source>
</evidence>
<dbReference type="HAMAP" id="MF_01925">
    <property type="entry name" value="P5C_reductase"/>
    <property type="match status" value="1"/>
</dbReference>
<evidence type="ECO:0000256" key="3">
    <source>
        <dbReference type="ARBA" id="ARBA00023002"/>
    </source>
</evidence>
<dbReference type="Pfam" id="PF14748">
    <property type="entry name" value="P5CR_dimer"/>
    <property type="match status" value="1"/>
</dbReference>
<keyword evidence="2" id="KW-0521">NADP</keyword>
<evidence type="ECO:0000256" key="2">
    <source>
        <dbReference type="ARBA" id="ARBA00022857"/>
    </source>
</evidence>
<sequence>MARDLAPDWILQGALAEQDKSAQWFKHKLANMTTENSTDRAKGLTLTVIGCGTLGTAILGGIFEFLDAGKTDDKADKATPERLPTVFNACVRSNSSAARIRKELGNYRTPINVRQNDNVAATKGADVIILGCKPYATASILGNDDMRNALQGKLLISILAGVPETQISSILYPSGVPKEGACTIIRAMPNTAASIRESMTVLSTPSPPPPADDLKLTTWIFSRIGRVSTLPPNLMDAATALCGSGPAFTAVFIESLALGAIAMGIPKESAYGMAAQTVRGMSGLVLGGEHPAVARDRVSSPGGCTVGGLVVLEEGGLRGTVSRAVREATVVASQLGEGGKNVNGTRR</sequence>
<keyword evidence="7" id="KW-1185">Reference proteome</keyword>
<comment type="similarity">
    <text evidence="1">Belongs to the pyrroline-5-carboxylate reductase family.</text>
</comment>
<dbReference type="FunFam" id="1.10.3730.10:FF:000001">
    <property type="entry name" value="Pyrroline-5-carboxylate reductase"/>
    <property type="match status" value="1"/>
</dbReference>
<dbReference type="PANTHER" id="PTHR11645:SF0">
    <property type="entry name" value="PYRROLINE-5-CARBOXYLATE REDUCTASE 3"/>
    <property type="match status" value="1"/>
</dbReference>
<dbReference type="SUPFAM" id="SSF48179">
    <property type="entry name" value="6-phosphogluconate dehydrogenase C-terminal domain-like"/>
    <property type="match status" value="1"/>
</dbReference>
<dbReference type="Proteomes" id="UP000192596">
    <property type="component" value="Unassembled WGS sequence"/>
</dbReference>
<dbReference type="OrthoDB" id="10263291at2759"/>
<dbReference type="STRING" id="1507870.A0A1V8SFS3"/>
<evidence type="ECO:0000313" key="7">
    <source>
        <dbReference type="Proteomes" id="UP000192596"/>
    </source>
</evidence>
<organism evidence="6 7">
    <name type="scientific">Cryoendolithus antarcticus</name>
    <dbReference type="NCBI Taxonomy" id="1507870"/>
    <lineage>
        <taxon>Eukaryota</taxon>
        <taxon>Fungi</taxon>
        <taxon>Dikarya</taxon>
        <taxon>Ascomycota</taxon>
        <taxon>Pezizomycotina</taxon>
        <taxon>Dothideomycetes</taxon>
        <taxon>Dothideomycetidae</taxon>
        <taxon>Cladosporiales</taxon>
        <taxon>Cladosporiaceae</taxon>
        <taxon>Cryoendolithus</taxon>
    </lineage>
</organism>
<gene>
    <name evidence="6" type="ORF">B0A48_16318</name>
</gene>
<feature type="domain" description="Pyrroline-5-carboxylate reductase catalytic N-terminal" evidence="4">
    <location>
        <begin position="46"/>
        <end position="161"/>
    </location>
</feature>
<dbReference type="NCBIfam" id="TIGR00112">
    <property type="entry name" value="proC"/>
    <property type="match status" value="1"/>
</dbReference>
<keyword evidence="3" id="KW-0560">Oxidoreductase</keyword>
<dbReference type="InParanoid" id="A0A1V8SFS3"/>
<dbReference type="GO" id="GO:0055129">
    <property type="term" value="P:L-proline biosynthetic process"/>
    <property type="evidence" value="ECO:0007669"/>
    <property type="project" value="TreeGrafter"/>
</dbReference>
<dbReference type="FunCoup" id="A0A1V8SFS3">
    <property type="interactions" value="810"/>
</dbReference>
<dbReference type="Gene3D" id="1.10.3730.10">
    <property type="entry name" value="ProC C-terminal domain-like"/>
    <property type="match status" value="1"/>
</dbReference>
<dbReference type="SUPFAM" id="SSF51735">
    <property type="entry name" value="NAD(P)-binding Rossmann-fold domains"/>
    <property type="match status" value="1"/>
</dbReference>
<dbReference type="InterPro" id="IPR028939">
    <property type="entry name" value="P5C_Rdtase_cat_N"/>
</dbReference>
<dbReference type="PANTHER" id="PTHR11645">
    <property type="entry name" value="PYRROLINE-5-CARBOXYLATE REDUCTASE"/>
    <property type="match status" value="1"/>
</dbReference>
<dbReference type="AlphaFoldDB" id="A0A1V8SFS3"/>
<proteinExistence type="inferred from homology"/>
<dbReference type="Gene3D" id="3.40.50.720">
    <property type="entry name" value="NAD(P)-binding Rossmann-like Domain"/>
    <property type="match status" value="1"/>
</dbReference>
<reference evidence="7" key="1">
    <citation type="submission" date="2017-03" db="EMBL/GenBank/DDBJ databases">
        <title>Genomes of endolithic fungi from Antarctica.</title>
        <authorList>
            <person name="Coleine C."/>
            <person name="Masonjones S."/>
            <person name="Stajich J.E."/>
        </authorList>
    </citation>
    <scope>NUCLEOTIDE SEQUENCE [LARGE SCALE GENOMIC DNA]</scope>
    <source>
        <strain evidence="7">CCFEE 5527</strain>
    </source>
</reference>
<dbReference type="GO" id="GO:0004735">
    <property type="term" value="F:pyrroline-5-carboxylate reductase activity"/>
    <property type="evidence" value="ECO:0007669"/>
    <property type="project" value="InterPro"/>
</dbReference>
<dbReference type="InterPro" id="IPR008927">
    <property type="entry name" value="6-PGluconate_DH-like_C_sf"/>
</dbReference>
<dbReference type="Pfam" id="PF03807">
    <property type="entry name" value="F420_oxidored"/>
    <property type="match status" value="1"/>
</dbReference>
<dbReference type="InterPro" id="IPR029036">
    <property type="entry name" value="P5CR_dimer"/>
</dbReference>
<dbReference type="EMBL" id="NAJO01000049">
    <property type="protein sequence ID" value="OQN98012.1"/>
    <property type="molecule type" value="Genomic_DNA"/>
</dbReference>
<feature type="domain" description="Pyrroline-5-carboxylate reductase dimerisation" evidence="5">
    <location>
        <begin position="233"/>
        <end position="334"/>
    </location>
</feature>
<name>A0A1V8SFS3_9PEZI</name>
<protein>
    <recommendedName>
        <fullName evidence="8">Pyrroline-5-carboxylate reductase</fullName>
    </recommendedName>
</protein>
<evidence type="ECO:0000313" key="6">
    <source>
        <dbReference type="EMBL" id="OQN98012.1"/>
    </source>
</evidence>
<comment type="caution">
    <text evidence="6">The sequence shown here is derived from an EMBL/GenBank/DDBJ whole genome shotgun (WGS) entry which is preliminary data.</text>
</comment>
<dbReference type="InterPro" id="IPR036291">
    <property type="entry name" value="NAD(P)-bd_dom_sf"/>
</dbReference>
<evidence type="ECO:0000259" key="5">
    <source>
        <dbReference type="Pfam" id="PF14748"/>
    </source>
</evidence>
<evidence type="ECO:0008006" key="8">
    <source>
        <dbReference type="Google" id="ProtNLM"/>
    </source>
</evidence>
<dbReference type="InterPro" id="IPR000304">
    <property type="entry name" value="Pyrroline-COOH_reductase"/>
</dbReference>
<evidence type="ECO:0000256" key="1">
    <source>
        <dbReference type="ARBA" id="ARBA00005525"/>
    </source>
</evidence>
<accession>A0A1V8SFS3</accession>